<gene>
    <name evidence="1" type="ORF">WM16_26880</name>
</gene>
<dbReference type="AlphaFoldDB" id="A0A119UP28"/>
<proteinExistence type="predicted"/>
<feature type="non-terminal residue" evidence="1">
    <location>
        <position position="258"/>
    </location>
</feature>
<reference evidence="1 2" key="1">
    <citation type="submission" date="2015-11" db="EMBL/GenBank/DDBJ databases">
        <title>Expanding the genomic diversity of Burkholderia species for the development of highly accurate diagnostics.</title>
        <authorList>
            <person name="Sahl J."/>
            <person name="Keim P."/>
            <person name="Wagner D."/>
        </authorList>
    </citation>
    <scope>NUCLEOTIDE SEQUENCE [LARGE SCALE GENOMIC DNA]</scope>
    <source>
        <strain evidence="1 2">MSMB782WGS</strain>
    </source>
</reference>
<name>A0A119UP28_9BURK</name>
<dbReference type="EMBL" id="LPLU01000126">
    <property type="protein sequence ID" value="KWK67136.1"/>
    <property type="molecule type" value="Genomic_DNA"/>
</dbReference>
<evidence type="ECO:0000313" key="2">
    <source>
        <dbReference type="Proteomes" id="UP000065504"/>
    </source>
</evidence>
<evidence type="ECO:0000313" key="1">
    <source>
        <dbReference type="EMBL" id="KWK67136.1"/>
    </source>
</evidence>
<organism evidence="1 2">
    <name type="scientific">Burkholderia ubonensis</name>
    <dbReference type="NCBI Taxonomy" id="101571"/>
    <lineage>
        <taxon>Bacteria</taxon>
        <taxon>Pseudomonadati</taxon>
        <taxon>Pseudomonadota</taxon>
        <taxon>Betaproteobacteria</taxon>
        <taxon>Burkholderiales</taxon>
        <taxon>Burkholderiaceae</taxon>
        <taxon>Burkholderia</taxon>
        <taxon>Burkholderia cepacia complex</taxon>
    </lineage>
</organism>
<protein>
    <submittedName>
        <fullName evidence="1">Uncharacterized protein</fullName>
    </submittedName>
</protein>
<dbReference type="Proteomes" id="UP000065504">
    <property type="component" value="Unassembled WGS sequence"/>
</dbReference>
<accession>A0A119UP28</accession>
<sequence length="258" mass="28122">MEAKIKPVHIANSLMRTEHQCVGRMSVLEQLFAATLNRNTLDERVSAAQAMLDGQRDRWGRLGETDDLKSSVLMTKVLPLIRTLLGADGAAFGSSPEWSSFSSPTALTVTTDASDDGAGAFVHHLWTGVSQGERLEILDVLNQLTAPEKDASQLDDLSALLVPLVEDTRKKVPQPIIAEDVSISYSPVENSLRASARSLAAYEQKLKPNPIATLQRIVLLAALSVFMHASTRPRETLINRRSREVVGDVGGEWPDTEA</sequence>
<comment type="caution">
    <text evidence="1">The sequence shown here is derived from an EMBL/GenBank/DDBJ whole genome shotgun (WGS) entry which is preliminary data.</text>
</comment>